<dbReference type="AlphaFoldDB" id="A0A0G0SBP6"/>
<dbReference type="PROSITE" id="PS50879">
    <property type="entry name" value="RNASE_H_1"/>
    <property type="match status" value="1"/>
</dbReference>
<dbReference type="PANTHER" id="PTHR46387:SF2">
    <property type="entry name" value="RIBONUCLEASE HI"/>
    <property type="match status" value="1"/>
</dbReference>
<dbReference type="GO" id="GO:0003676">
    <property type="term" value="F:nucleic acid binding"/>
    <property type="evidence" value="ECO:0007669"/>
    <property type="project" value="InterPro"/>
</dbReference>
<comment type="caution">
    <text evidence="2">The sequence shown here is derived from an EMBL/GenBank/DDBJ whole genome shotgun (WGS) entry which is preliminary data.</text>
</comment>
<dbReference type="InterPro" id="IPR012337">
    <property type="entry name" value="RNaseH-like_sf"/>
</dbReference>
<dbReference type="PANTHER" id="PTHR46387">
    <property type="entry name" value="POLYNUCLEOTIDYL TRANSFERASE, RIBONUCLEASE H-LIKE SUPERFAMILY PROTEIN"/>
    <property type="match status" value="1"/>
</dbReference>
<feature type="domain" description="RNase H type-1" evidence="1">
    <location>
        <begin position="1"/>
        <end position="132"/>
    </location>
</feature>
<evidence type="ECO:0000259" key="1">
    <source>
        <dbReference type="PROSITE" id="PS50879"/>
    </source>
</evidence>
<dbReference type="Gene3D" id="3.30.420.10">
    <property type="entry name" value="Ribonuclease H-like superfamily/Ribonuclease H"/>
    <property type="match status" value="1"/>
</dbReference>
<proteinExistence type="predicted"/>
<evidence type="ECO:0000313" key="2">
    <source>
        <dbReference type="EMBL" id="KKR32140.1"/>
    </source>
</evidence>
<gene>
    <name evidence="2" type="ORF">UT64_C0041G0004</name>
</gene>
<dbReference type="Proteomes" id="UP000034137">
    <property type="component" value="Unassembled WGS sequence"/>
</dbReference>
<dbReference type="InterPro" id="IPR002156">
    <property type="entry name" value="RNaseH_domain"/>
</dbReference>
<dbReference type="Pfam" id="PF13456">
    <property type="entry name" value="RVT_3"/>
    <property type="match status" value="1"/>
</dbReference>
<accession>A0A0G0SBP6</accession>
<dbReference type="GO" id="GO:0004523">
    <property type="term" value="F:RNA-DNA hybrid ribonuclease activity"/>
    <property type="evidence" value="ECO:0007669"/>
    <property type="project" value="InterPro"/>
</dbReference>
<sequence length="135" mass="14975">MTKKLKIYTDGGARGNPGPAGIGAVIFDEAEKIVAEVSEYIGETTNNQAEYKAVVAAIQKAKELGGEELDFYLDSQLVVEQLNRNYKVKNEGLAPLFIQVYNATMSFKKVTFTYIPREQNKLADKLVNIAIDLKK</sequence>
<evidence type="ECO:0000313" key="3">
    <source>
        <dbReference type="Proteomes" id="UP000034137"/>
    </source>
</evidence>
<protein>
    <submittedName>
        <fullName evidence="2">Ribonuclease H</fullName>
    </submittedName>
</protein>
<dbReference type="CDD" id="cd09279">
    <property type="entry name" value="RNase_HI_like"/>
    <property type="match status" value="1"/>
</dbReference>
<reference evidence="2 3" key="1">
    <citation type="journal article" date="2015" name="Nature">
        <title>rRNA introns, odd ribosomes, and small enigmatic genomes across a large radiation of phyla.</title>
        <authorList>
            <person name="Brown C.T."/>
            <person name="Hug L.A."/>
            <person name="Thomas B.C."/>
            <person name="Sharon I."/>
            <person name="Castelle C.J."/>
            <person name="Singh A."/>
            <person name="Wilkins M.J."/>
            <person name="Williams K.H."/>
            <person name="Banfield J.F."/>
        </authorList>
    </citation>
    <scope>NUCLEOTIDE SEQUENCE [LARGE SCALE GENOMIC DNA]</scope>
</reference>
<dbReference type="InterPro" id="IPR036397">
    <property type="entry name" value="RNaseH_sf"/>
</dbReference>
<name>A0A0G0SBP6_9BACT</name>
<dbReference type="SUPFAM" id="SSF53098">
    <property type="entry name" value="Ribonuclease H-like"/>
    <property type="match status" value="1"/>
</dbReference>
<organism evidence="2 3">
    <name type="scientific">Candidatus Falkowbacteria bacterium GW2011_GWF2_39_8</name>
    <dbReference type="NCBI Taxonomy" id="1618642"/>
    <lineage>
        <taxon>Bacteria</taxon>
        <taxon>Candidatus Falkowiibacteriota</taxon>
    </lineage>
</organism>
<dbReference type="EMBL" id="LBXO01000041">
    <property type="protein sequence ID" value="KKR32140.1"/>
    <property type="molecule type" value="Genomic_DNA"/>
</dbReference>